<organism evidence="8 9">
    <name type="scientific">Enterobacter agglomerans</name>
    <name type="common">Erwinia herbicola</name>
    <name type="synonym">Pantoea agglomerans</name>
    <dbReference type="NCBI Taxonomy" id="549"/>
    <lineage>
        <taxon>Bacteria</taxon>
        <taxon>Pseudomonadati</taxon>
        <taxon>Pseudomonadota</taxon>
        <taxon>Gammaproteobacteria</taxon>
        <taxon>Enterobacterales</taxon>
        <taxon>Erwiniaceae</taxon>
        <taxon>Pantoea</taxon>
        <taxon>Pantoea agglomerans group</taxon>
    </lineage>
</organism>
<evidence type="ECO:0000256" key="3">
    <source>
        <dbReference type="ARBA" id="ARBA00022729"/>
    </source>
</evidence>
<evidence type="ECO:0000259" key="6">
    <source>
        <dbReference type="Pfam" id="PF00345"/>
    </source>
</evidence>
<dbReference type="InterPro" id="IPR001829">
    <property type="entry name" value="Pili_assmbl_chaperone_bac"/>
</dbReference>
<dbReference type="PANTHER" id="PTHR30251">
    <property type="entry name" value="PILUS ASSEMBLY CHAPERONE"/>
    <property type="match status" value="1"/>
</dbReference>
<feature type="domain" description="Pili assembly chaperone N-terminal" evidence="6">
    <location>
        <begin position="26"/>
        <end position="146"/>
    </location>
</feature>
<comment type="similarity">
    <text evidence="2">Belongs to the periplasmic pilus chaperone family.</text>
</comment>
<dbReference type="Gene3D" id="2.60.40.10">
    <property type="entry name" value="Immunoglobulins"/>
    <property type="match status" value="2"/>
</dbReference>
<dbReference type="PANTHER" id="PTHR30251:SF7">
    <property type="entry name" value="FIMBRIAE CHAPARONE"/>
    <property type="match status" value="1"/>
</dbReference>
<name>A0ABD6XJE6_ENTAG</name>
<dbReference type="PRINTS" id="PR00969">
    <property type="entry name" value="CHAPERONPILI"/>
</dbReference>
<dbReference type="RefSeq" id="WP_109654341.1">
    <property type="nucleotide sequence ID" value="NZ_JAUSXH010000002.1"/>
</dbReference>
<evidence type="ECO:0000313" key="9">
    <source>
        <dbReference type="Proteomes" id="UP000245996"/>
    </source>
</evidence>
<dbReference type="GO" id="GO:0042597">
    <property type="term" value="C:periplasmic space"/>
    <property type="evidence" value="ECO:0007669"/>
    <property type="project" value="UniProtKB-SubCell"/>
</dbReference>
<evidence type="ECO:0000313" key="8">
    <source>
        <dbReference type="EMBL" id="PWJ72849.1"/>
    </source>
</evidence>
<sequence>MKYFFHSLLFCFFLISVETKATIVPLQDRIIFSRSDIDRRLLIVNNDSHAPVLLQSWVDEGDSGDINKEKNYPFVIIPSVTKMPPGKLLNLRVFPTEKIRDLPQDRESVFWINLYEIPGIRKSHQDKKSNKMEVGLVSQLKITYRPFKDSMNIKSIADAILIHITDNGHSLELVNSSPYYVTPVSIKVKSPSGEQSLKMGMGRMIGPFSNKRFAFTERADSKNTTVEYTLIDDSGKNTLFTKVLN</sequence>
<proteinExistence type="inferred from homology"/>
<dbReference type="Pfam" id="PF00345">
    <property type="entry name" value="PapD_N"/>
    <property type="match status" value="1"/>
</dbReference>
<accession>A0ABD6XJE6</accession>
<dbReference type="InterPro" id="IPR008962">
    <property type="entry name" value="PapD-like_sf"/>
</dbReference>
<dbReference type="Proteomes" id="UP000245996">
    <property type="component" value="Unassembled WGS sequence"/>
</dbReference>
<dbReference type="SUPFAM" id="SSF49354">
    <property type="entry name" value="PapD-like"/>
    <property type="match status" value="1"/>
</dbReference>
<evidence type="ECO:0000259" key="7">
    <source>
        <dbReference type="Pfam" id="PF02753"/>
    </source>
</evidence>
<dbReference type="InterPro" id="IPR013783">
    <property type="entry name" value="Ig-like_fold"/>
</dbReference>
<evidence type="ECO:0000256" key="1">
    <source>
        <dbReference type="ARBA" id="ARBA00004418"/>
    </source>
</evidence>
<gene>
    <name evidence="8" type="ORF">C7430_1228</name>
</gene>
<dbReference type="EMBL" id="QGHE01000022">
    <property type="protein sequence ID" value="PWJ72849.1"/>
    <property type="molecule type" value="Genomic_DNA"/>
</dbReference>
<evidence type="ECO:0000256" key="5">
    <source>
        <dbReference type="ARBA" id="ARBA00023186"/>
    </source>
</evidence>
<dbReference type="InterPro" id="IPR036316">
    <property type="entry name" value="Pili_assmbl_chap_C_dom_sf"/>
</dbReference>
<keyword evidence="5" id="KW-0143">Chaperone</keyword>
<comment type="subcellular location">
    <subcellularLocation>
        <location evidence="1">Periplasm</location>
    </subcellularLocation>
</comment>
<keyword evidence="3" id="KW-0732">Signal</keyword>
<reference evidence="8 9" key="1">
    <citation type="submission" date="2018-05" db="EMBL/GenBank/DDBJ databases">
        <title>Genomic Encyclopedia of Type Strains, Phase IV (KMG-V): Genome sequencing to study the core and pangenomes of soil and plant-associated prokaryotes.</title>
        <authorList>
            <person name="Whitman W."/>
        </authorList>
    </citation>
    <scope>NUCLEOTIDE SEQUENCE [LARGE SCALE GENOMIC DNA]</scope>
    <source>
        <strain evidence="8 9">PNG 92-11</strain>
    </source>
</reference>
<keyword evidence="4" id="KW-0574">Periplasm</keyword>
<dbReference type="InterPro" id="IPR050643">
    <property type="entry name" value="Periplasmic_pilus_chap"/>
</dbReference>
<evidence type="ECO:0000256" key="2">
    <source>
        <dbReference type="ARBA" id="ARBA00007399"/>
    </source>
</evidence>
<protein>
    <submittedName>
        <fullName evidence="8">Chaperone protein EcpD</fullName>
    </submittedName>
</protein>
<dbReference type="InterPro" id="IPR016148">
    <property type="entry name" value="Pili_assmbl_chaperone_C"/>
</dbReference>
<dbReference type="Pfam" id="PF02753">
    <property type="entry name" value="PapD_C"/>
    <property type="match status" value="1"/>
</dbReference>
<dbReference type="SUPFAM" id="SSF49584">
    <property type="entry name" value="Periplasmic chaperone C-domain"/>
    <property type="match status" value="1"/>
</dbReference>
<feature type="domain" description="Pili assembly chaperone C-terminal" evidence="7">
    <location>
        <begin position="174"/>
        <end position="236"/>
    </location>
</feature>
<dbReference type="AlphaFoldDB" id="A0ABD6XJE6"/>
<dbReference type="InterPro" id="IPR016147">
    <property type="entry name" value="Pili_assmbl_chaperone_N"/>
</dbReference>
<comment type="caution">
    <text evidence="8">The sequence shown here is derived from an EMBL/GenBank/DDBJ whole genome shotgun (WGS) entry which is preliminary data.</text>
</comment>
<evidence type="ECO:0000256" key="4">
    <source>
        <dbReference type="ARBA" id="ARBA00022764"/>
    </source>
</evidence>